<dbReference type="PANTHER" id="PTHR12110">
    <property type="entry name" value="HYDROXYPYRUVATE ISOMERASE"/>
    <property type="match status" value="1"/>
</dbReference>
<evidence type="ECO:0000313" key="3">
    <source>
        <dbReference type="Proteomes" id="UP000515679"/>
    </source>
</evidence>
<name>A0A7G5BUH0_9BACL</name>
<dbReference type="EMBL" id="CP041969">
    <property type="protein sequence ID" value="QMV40604.1"/>
    <property type="molecule type" value="Genomic_DNA"/>
</dbReference>
<dbReference type="InterPro" id="IPR036237">
    <property type="entry name" value="Xyl_isomerase-like_sf"/>
</dbReference>
<dbReference type="InterPro" id="IPR050312">
    <property type="entry name" value="IolE/XylAMocC-like"/>
</dbReference>
<protein>
    <submittedName>
        <fullName evidence="2">Sugar phosphate isomerase/epimerase</fullName>
    </submittedName>
</protein>
<dbReference type="Gene3D" id="3.20.20.150">
    <property type="entry name" value="Divalent-metal-dependent TIM barrel enzymes"/>
    <property type="match status" value="1"/>
</dbReference>
<reference evidence="2 3" key="1">
    <citation type="submission" date="2019-07" db="EMBL/GenBank/DDBJ databases">
        <authorList>
            <person name="Kim J.K."/>
            <person name="Cheong H.-M."/>
            <person name="Choi Y."/>
            <person name="Hwang K.J."/>
            <person name="Lee S."/>
            <person name="Choi C."/>
        </authorList>
    </citation>
    <scope>NUCLEOTIDE SEQUENCE [LARGE SCALE GENOMIC DNA]</scope>
    <source>
        <strain evidence="2 3">KS 22</strain>
    </source>
</reference>
<evidence type="ECO:0000313" key="2">
    <source>
        <dbReference type="EMBL" id="QMV40604.1"/>
    </source>
</evidence>
<dbReference type="KEGG" id="cchl:FPL14_04840"/>
<sequence>MGVFSLNYYLCSISFRHELVSFDKLVHFAHEIGFSGIELWGAHAKALMRYDPLEVTRSIDRMHSKGLNISMISDYIDLMTESGRSSNVLEQGGLLLSMARLFRTRKIRIFAGNKPSASASASEWQRCIANLRQTAELASEFGMYVVIETHPNTLADTLESTLRLLTNVGHDHVRINLDFLHLWESGCNPIVAYEQLRDWTVNYHLKNISDRNRLDVFEPRNVYSPMGGRAGMVGLSKGAIDYSEIMERLERDETSEPLAIEWFGDQPLTHLRTELAWLTGLNTGRHANGFY</sequence>
<accession>A0A7G5BUH0</accession>
<dbReference type="Proteomes" id="UP000515679">
    <property type="component" value="Chromosome"/>
</dbReference>
<dbReference type="SUPFAM" id="SSF51658">
    <property type="entry name" value="Xylose isomerase-like"/>
    <property type="match status" value="1"/>
</dbReference>
<dbReference type="PANTHER" id="PTHR12110:SF21">
    <property type="entry name" value="XYLOSE ISOMERASE-LIKE TIM BARREL DOMAIN-CONTAINING PROTEIN"/>
    <property type="match status" value="1"/>
</dbReference>
<proteinExistence type="predicted"/>
<dbReference type="RefSeq" id="WP_182301960.1">
    <property type="nucleotide sequence ID" value="NZ_CP041969.1"/>
</dbReference>
<organism evidence="2 3">
    <name type="scientific">Cohnella cholangitidis</name>
    <dbReference type="NCBI Taxonomy" id="2598458"/>
    <lineage>
        <taxon>Bacteria</taxon>
        <taxon>Bacillati</taxon>
        <taxon>Bacillota</taxon>
        <taxon>Bacilli</taxon>
        <taxon>Bacillales</taxon>
        <taxon>Paenibacillaceae</taxon>
        <taxon>Cohnella</taxon>
    </lineage>
</organism>
<dbReference type="Pfam" id="PF01261">
    <property type="entry name" value="AP_endonuc_2"/>
    <property type="match status" value="1"/>
</dbReference>
<gene>
    <name evidence="2" type="ORF">FPL14_04840</name>
</gene>
<dbReference type="AlphaFoldDB" id="A0A7G5BUH0"/>
<dbReference type="GO" id="GO:0016853">
    <property type="term" value="F:isomerase activity"/>
    <property type="evidence" value="ECO:0007669"/>
    <property type="project" value="UniProtKB-KW"/>
</dbReference>
<evidence type="ECO:0000259" key="1">
    <source>
        <dbReference type="Pfam" id="PF01261"/>
    </source>
</evidence>
<keyword evidence="3" id="KW-1185">Reference proteome</keyword>
<dbReference type="InterPro" id="IPR013022">
    <property type="entry name" value="Xyl_isomerase-like_TIM-brl"/>
</dbReference>
<feature type="domain" description="Xylose isomerase-like TIM barrel" evidence="1">
    <location>
        <begin position="27"/>
        <end position="279"/>
    </location>
</feature>
<keyword evidence="2" id="KW-0413">Isomerase</keyword>